<evidence type="ECO:0000313" key="2">
    <source>
        <dbReference type="EMBL" id="ORJ19358.1"/>
    </source>
</evidence>
<organism evidence="2 3">
    <name type="scientific">Rouxiella silvae</name>
    <dbReference type="NCBI Taxonomy" id="1646373"/>
    <lineage>
        <taxon>Bacteria</taxon>
        <taxon>Pseudomonadati</taxon>
        <taxon>Pseudomonadota</taxon>
        <taxon>Gammaproteobacteria</taxon>
        <taxon>Enterobacterales</taxon>
        <taxon>Yersiniaceae</taxon>
        <taxon>Rouxiella</taxon>
    </lineage>
</organism>
<keyword evidence="3" id="KW-1185">Reference proteome</keyword>
<accession>A0ABX3TVX0</accession>
<gene>
    <name evidence="2" type="ORF">BS639_20635</name>
</gene>
<dbReference type="EMBL" id="MRWD01000062">
    <property type="protein sequence ID" value="ORJ19358.1"/>
    <property type="molecule type" value="Genomic_DNA"/>
</dbReference>
<protein>
    <recommendedName>
        <fullName evidence="4">DUF2116 family Zn-ribbon domain-containing protein</fullName>
    </recommendedName>
</protein>
<evidence type="ECO:0000313" key="3">
    <source>
        <dbReference type="Proteomes" id="UP000192722"/>
    </source>
</evidence>
<proteinExistence type="predicted"/>
<name>A0ABX3TVX0_9GAMM</name>
<evidence type="ECO:0008006" key="4">
    <source>
        <dbReference type="Google" id="ProtNLM"/>
    </source>
</evidence>
<comment type="caution">
    <text evidence="2">The sequence shown here is derived from an EMBL/GenBank/DDBJ whole genome shotgun (WGS) entry which is preliminary data.</text>
</comment>
<keyword evidence="1" id="KW-0472">Membrane</keyword>
<sequence>MNIERKIALGACPFCHSPLTKSPANCFHCGAEMMEKYINTKQRKQMLAIRILLISASLVIFFLLFQSMRDGGVIIIPGLLCLLASWVGPLLFFKIKNRKNNIWKKKPIPW</sequence>
<reference evidence="2 3" key="1">
    <citation type="journal article" date="2017" name="Int. J. Syst. Evol. Microbiol.">
        <title>Rouxiella badensis sp. nov. and Rouxiella silvae sp. nov. isolated from peat bog soil in Germany and emendation of the genus description.</title>
        <authorList>
            <person name="Le Fleche-Mateos A."/>
            <person name="Kugler J.H."/>
            <person name="Hansen S.H."/>
            <person name="Syldatk C."/>
            <person name="Hausmann R."/>
            <person name="Lomprez F."/>
            <person name="Vandenbogaert M."/>
            <person name="Manuguerra J.C."/>
            <person name="Grimont P.A."/>
        </authorList>
    </citation>
    <scope>NUCLEOTIDE SEQUENCE [LARGE SCALE GENOMIC DNA]</scope>
    <source>
        <strain evidence="2 3">213</strain>
    </source>
</reference>
<feature type="transmembrane region" description="Helical" evidence="1">
    <location>
        <begin position="47"/>
        <end position="65"/>
    </location>
</feature>
<feature type="transmembrane region" description="Helical" evidence="1">
    <location>
        <begin position="71"/>
        <end position="93"/>
    </location>
</feature>
<evidence type="ECO:0000256" key="1">
    <source>
        <dbReference type="SAM" id="Phobius"/>
    </source>
</evidence>
<dbReference type="Proteomes" id="UP000192722">
    <property type="component" value="Unassembled WGS sequence"/>
</dbReference>
<keyword evidence="1" id="KW-1133">Transmembrane helix</keyword>
<dbReference type="RefSeq" id="WP_139804160.1">
    <property type="nucleotide sequence ID" value="NZ_CBCSCF010000004.1"/>
</dbReference>
<keyword evidence="1" id="KW-0812">Transmembrane</keyword>